<dbReference type="GeneID" id="85317727"/>
<dbReference type="GO" id="GO:0022857">
    <property type="term" value="F:transmembrane transporter activity"/>
    <property type="evidence" value="ECO:0007669"/>
    <property type="project" value="InterPro"/>
</dbReference>
<sequence length="595" mass="62962">MEATNATNGADDVTSIETKPPLAPLTPTPTPPTPTPPPPPPASTAVADPPLAANKGFRFWAIMVAICFTGLLGAMEATITSTALPSVIASLGGGDLYIWAVNGFLLSSTAFQPLFGQLANVFGRRWPVIVAVATFILGSGISGGATSIVMLIAGRVVQGIGGGGINVLIEIIVCDIVPLRERGTYLGVIFGFIGLGTSLGPLFGGLIVEHTTWRWVFYISLPVGGLALFLLTAFLKVNYEKETTLATKVSMIDWTGNAIFVAALTSVLIALSWAGAVYPWSSFHVLVPLIIGLAGLVGFMFYEGSRFCPQPMMPLKLFSNRTSSSSFAVTFLQSLTTIWLLYFLPVYFQGVQGVDPQESGVRLLPTILVVIPFGIAGGVLMTKTGRYRPFQQVGFALFTVAMGLLSILDEDSNAGEWVGFQVLAGGIGLLIPGLLPAVLAPLAESDTALATATFSFLRSFGMVWGVAIAAAVFNTRFDQLAYRITDPAVRADTMAGQAYQRSTSAFLATLEPGTRAQFMSVVRDSLSLSFQVSVAFSALGFFLVFIQKEIPLRDKLDTKYGIADKDTKSDSEAGLRSNEKAPGTGTTSGPDGDSS</sequence>
<feature type="transmembrane region" description="Helical" evidence="8">
    <location>
        <begin position="96"/>
        <end position="116"/>
    </location>
</feature>
<feature type="transmembrane region" description="Helical" evidence="8">
    <location>
        <begin position="528"/>
        <end position="546"/>
    </location>
</feature>
<comment type="subcellular location">
    <subcellularLocation>
        <location evidence="1">Membrane</location>
        <topology evidence="1">Multi-pass membrane protein</topology>
    </subcellularLocation>
</comment>
<dbReference type="Gene3D" id="1.20.1720.10">
    <property type="entry name" value="Multidrug resistance protein D"/>
    <property type="match status" value="1"/>
</dbReference>
<keyword evidence="5 8" id="KW-0472">Membrane</keyword>
<proteinExistence type="predicted"/>
<keyword evidence="6" id="KW-0325">Glycoprotein</keyword>
<dbReference type="Proteomes" id="UP001172101">
    <property type="component" value="Unassembled WGS sequence"/>
</dbReference>
<feature type="transmembrane region" description="Helical" evidence="8">
    <location>
        <begin position="282"/>
        <end position="302"/>
    </location>
</feature>
<protein>
    <submittedName>
        <fullName evidence="10">MFS general substrate transporter-like protein</fullName>
    </submittedName>
</protein>
<evidence type="ECO:0000256" key="6">
    <source>
        <dbReference type="ARBA" id="ARBA00023180"/>
    </source>
</evidence>
<feature type="transmembrane region" description="Helical" evidence="8">
    <location>
        <begin position="215"/>
        <end position="235"/>
    </location>
</feature>
<feature type="region of interest" description="Disordered" evidence="7">
    <location>
        <begin position="563"/>
        <end position="595"/>
    </location>
</feature>
<feature type="compositionally biased region" description="Basic and acidic residues" evidence="7">
    <location>
        <begin position="563"/>
        <end position="579"/>
    </location>
</feature>
<evidence type="ECO:0000256" key="3">
    <source>
        <dbReference type="ARBA" id="ARBA00022692"/>
    </source>
</evidence>
<feature type="transmembrane region" description="Helical" evidence="8">
    <location>
        <begin position="159"/>
        <end position="177"/>
    </location>
</feature>
<keyword evidence="3 8" id="KW-0812">Transmembrane</keyword>
<evidence type="ECO:0000313" key="10">
    <source>
        <dbReference type="EMBL" id="KAK0712408.1"/>
    </source>
</evidence>
<organism evidence="10 11">
    <name type="scientific">Lasiosphaeria miniovina</name>
    <dbReference type="NCBI Taxonomy" id="1954250"/>
    <lineage>
        <taxon>Eukaryota</taxon>
        <taxon>Fungi</taxon>
        <taxon>Dikarya</taxon>
        <taxon>Ascomycota</taxon>
        <taxon>Pezizomycotina</taxon>
        <taxon>Sordariomycetes</taxon>
        <taxon>Sordariomycetidae</taxon>
        <taxon>Sordariales</taxon>
        <taxon>Lasiosphaeriaceae</taxon>
        <taxon>Lasiosphaeria</taxon>
    </lineage>
</organism>
<feature type="transmembrane region" description="Helical" evidence="8">
    <location>
        <begin position="184"/>
        <end position="203"/>
    </location>
</feature>
<evidence type="ECO:0000256" key="4">
    <source>
        <dbReference type="ARBA" id="ARBA00022989"/>
    </source>
</evidence>
<gene>
    <name evidence="10" type="ORF">B0T26DRAFT_336952</name>
</gene>
<dbReference type="InterPro" id="IPR020846">
    <property type="entry name" value="MFS_dom"/>
</dbReference>
<reference evidence="10" key="1">
    <citation type="submission" date="2023-06" db="EMBL/GenBank/DDBJ databases">
        <title>Genome-scale phylogeny and comparative genomics of the fungal order Sordariales.</title>
        <authorList>
            <consortium name="Lawrence Berkeley National Laboratory"/>
            <person name="Hensen N."/>
            <person name="Bonometti L."/>
            <person name="Westerberg I."/>
            <person name="Brannstrom I.O."/>
            <person name="Guillou S."/>
            <person name="Cros-Aarteil S."/>
            <person name="Calhoun S."/>
            <person name="Haridas S."/>
            <person name="Kuo A."/>
            <person name="Mondo S."/>
            <person name="Pangilinan J."/>
            <person name="Riley R."/>
            <person name="LaButti K."/>
            <person name="Andreopoulos B."/>
            <person name="Lipzen A."/>
            <person name="Chen C."/>
            <person name="Yanf M."/>
            <person name="Daum C."/>
            <person name="Ng V."/>
            <person name="Clum A."/>
            <person name="Steindorff A."/>
            <person name="Ohm R."/>
            <person name="Martin F."/>
            <person name="Silar P."/>
            <person name="Natvig D."/>
            <person name="Lalanne C."/>
            <person name="Gautier V."/>
            <person name="Ament-velasquez S.L."/>
            <person name="Kruys A."/>
            <person name="Hutchinson M.I."/>
            <person name="Powell A.J."/>
            <person name="Barry K."/>
            <person name="Miller A.N."/>
            <person name="Grigoriev I.V."/>
            <person name="Debuchy R."/>
            <person name="Gladieux P."/>
            <person name="Thoren M.H."/>
            <person name="Johannesson H."/>
        </authorList>
    </citation>
    <scope>NUCLEOTIDE SEQUENCE</scope>
    <source>
        <strain evidence="10">SMH2392-1A</strain>
    </source>
</reference>
<evidence type="ECO:0000256" key="8">
    <source>
        <dbReference type="SAM" id="Phobius"/>
    </source>
</evidence>
<feature type="region of interest" description="Disordered" evidence="7">
    <location>
        <begin position="1"/>
        <end position="47"/>
    </location>
</feature>
<dbReference type="GO" id="GO:0005886">
    <property type="term" value="C:plasma membrane"/>
    <property type="evidence" value="ECO:0007669"/>
    <property type="project" value="TreeGrafter"/>
</dbReference>
<evidence type="ECO:0000259" key="9">
    <source>
        <dbReference type="PROSITE" id="PS50850"/>
    </source>
</evidence>
<feature type="transmembrane region" description="Helical" evidence="8">
    <location>
        <begin position="420"/>
        <end position="443"/>
    </location>
</feature>
<feature type="transmembrane region" description="Helical" evidence="8">
    <location>
        <begin position="59"/>
        <end position="84"/>
    </location>
</feature>
<comment type="caution">
    <text evidence="10">The sequence shown here is derived from an EMBL/GenBank/DDBJ whole genome shotgun (WGS) entry which is preliminary data.</text>
</comment>
<feature type="compositionally biased region" description="Pro residues" evidence="7">
    <location>
        <begin position="21"/>
        <end position="42"/>
    </location>
</feature>
<feature type="domain" description="Major facilitator superfamily (MFS) profile" evidence="9">
    <location>
        <begin position="62"/>
        <end position="552"/>
    </location>
</feature>
<keyword evidence="4 8" id="KW-1133">Transmembrane helix</keyword>
<dbReference type="PRINTS" id="PR01036">
    <property type="entry name" value="TCRTETB"/>
</dbReference>
<dbReference type="RefSeq" id="XP_060293731.1">
    <property type="nucleotide sequence ID" value="XM_060434457.1"/>
</dbReference>
<name>A0AA40AB65_9PEZI</name>
<dbReference type="InterPro" id="IPR036259">
    <property type="entry name" value="MFS_trans_sf"/>
</dbReference>
<evidence type="ECO:0000313" key="11">
    <source>
        <dbReference type="Proteomes" id="UP001172101"/>
    </source>
</evidence>
<dbReference type="EMBL" id="JAUIRO010000005">
    <property type="protein sequence ID" value="KAK0712408.1"/>
    <property type="molecule type" value="Genomic_DNA"/>
</dbReference>
<evidence type="ECO:0000256" key="2">
    <source>
        <dbReference type="ARBA" id="ARBA00022448"/>
    </source>
</evidence>
<dbReference type="PANTHER" id="PTHR23501:SF187">
    <property type="entry name" value="MAJOR FACILITATOR SUPERFAMILY (MFS) PROFILE DOMAIN-CONTAINING PROTEIN"/>
    <property type="match status" value="1"/>
</dbReference>
<feature type="transmembrane region" description="Helical" evidence="8">
    <location>
        <begin position="323"/>
        <end position="343"/>
    </location>
</feature>
<dbReference type="Gene3D" id="1.20.1250.20">
    <property type="entry name" value="MFS general substrate transporter like domains"/>
    <property type="match status" value="1"/>
</dbReference>
<accession>A0AA40AB65</accession>
<keyword evidence="11" id="KW-1185">Reference proteome</keyword>
<dbReference type="PANTHER" id="PTHR23501">
    <property type="entry name" value="MAJOR FACILITATOR SUPERFAMILY"/>
    <property type="match status" value="1"/>
</dbReference>
<feature type="transmembrane region" description="Helical" evidence="8">
    <location>
        <begin position="363"/>
        <end position="381"/>
    </location>
</feature>
<keyword evidence="2" id="KW-0813">Transport</keyword>
<dbReference type="Pfam" id="PF07690">
    <property type="entry name" value="MFS_1"/>
    <property type="match status" value="1"/>
</dbReference>
<evidence type="ECO:0000256" key="1">
    <source>
        <dbReference type="ARBA" id="ARBA00004141"/>
    </source>
</evidence>
<feature type="compositionally biased region" description="Low complexity" evidence="7">
    <location>
        <begin position="582"/>
        <end position="595"/>
    </location>
</feature>
<evidence type="ECO:0000256" key="7">
    <source>
        <dbReference type="SAM" id="MobiDB-lite"/>
    </source>
</evidence>
<dbReference type="SUPFAM" id="SSF103473">
    <property type="entry name" value="MFS general substrate transporter"/>
    <property type="match status" value="1"/>
</dbReference>
<evidence type="ECO:0000256" key="5">
    <source>
        <dbReference type="ARBA" id="ARBA00023136"/>
    </source>
</evidence>
<dbReference type="PROSITE" id="PS50850">
    <property type="entry name" value="MFS"/>
    <property type="match status" value="1"/>
</dbReference>
<feature type="transmembrane region" description="Helical" evidence="8">
    <location>
        <begin position="128"/>
        <end position="153"/>
    </location>
</feature>
<dbReference type="AlphaFoldDB" id="A0AA40AB65"/>
<feature type="transmembrane region" description="Helical" evidence="8">
    <location>
        <begin position="455"/>
        <end position="473"/>
    </location>
</feature>
<dbReference type="InterPro" id="IPR011701">
    <property type="entry name" value="MFS"/>
</dbReference>
<feature type="transmembrane region" description="Helical" evidence="8">
    <location>
        <begin position="256"/>
        <end position="276"/>
    </location>
</feature>
<feature type="transmembrane region" description="Helical" evidence="8">
    <location>
        <begin position="393"/>
        <end position="408"/>
    </location>
</feature>